<protein>
    <submittedName>
        <fullName evidence="2">Uncharacterized protein</fullName>
    </submittedName>
</protein>
<gene>
    <name evidence="2" type="ORF">ElyMa_003098900</name>
</gene>
<keyword evidence="1" id="KW-0812">Transmembrane</keyword>
<dbReference type="EMBL" id="BMAT01006393">
    <property type="protein sequence ID" value="GFS11919.1"/>
    <property type="molecule type" value="Genomic_DNA"/>
</dbReference>
<accession>A0AAV4IQA1</accession>
<feature type="transmembrane region" description="Helical" evidence="1">
    <location>
        <begin position="53"/>
        <end position="75"/>
    </location>
</feature>
<comment type="caution">
    <text evidence="2">The sequence shown here is derived from an EMBL/GenBank/DDBJ whole genome shotgun (WGS) entry which is preliminary data.</text>
</comment>
<organism evidence="2 3">
    <name type="scientific">Elysia marginata</name>
    <dbReference type="NCBI Taxonomy" id="1093978"/>
    <lineage>
        <taxon>Eukaryota</taxon>
        <taxon>Metazoa</taxon>
        <taxon>Spiralia</taxon>
        <taxon>Lophotrochozoa</taxon>
        <taxon>Mollusca</taxon>
        <taxon>Gastropoda</taxon>
        <taxon>Heterobranchia</taxon>
        <taxon>Euthyneura</taxon>
        <taxon>Panpulmonata</taxon>
        <taxon>Sacoglossa</taxon>
        <taxon>Placobranchoidea</taxon>
        <taxon>Plakobranchidae</taxon>
        <taxon>Elysia</taxon>
    </lineage>
</organism>
<evidence type="ECO:0000313" key="2">
    <source>
        <dbReference type="EMBL" id="GFS11919.1"/>
    </source>
</evidence>
<evidence type="ECO:0000256" key="1">
    <source>
        <dbReference type="SAM" id="Phobius"/>
    </source>
</evidence>
<proteinExistence type="predicted"/>
<name>A0AAV4IQA1_9GAST</name>
<feature type="transmembrane region" description="Helical" evidence="1">
    <location>
        <begin position="81"/>
        <end position="102"/>
    </location>
</feature>
<reference evidence="2 3" key="1">
    <citation type="journal article" date="2021" name="Elife">
        <title>Chloroplast acquisition without the gene transfer in kleptoplastic sea slugs, Plakobranchus ocellatus.</title>
        <authorList>
            <person name="Maeda T."/>
            <person name="Takahashi S."/>
            <person name="Yoshida T."/>
            <person name="Shimamura S."/>
            <person name="Takaki Y."/>
            <person name="Nagai Y."/>
            <person name="Toyoda A."/>
            <person name="Suzuki Y."/>
            <person name="Arimoto A."/>
            <person name="Ishii H."/>
            <person name="Satoh N."/>
            <person name="Nishiyama T."/>
            <person name="Hasebe M."/>
            <person name="Maruyama T."/>
            <person name="Minagawa J."/>
            <person name="Obokata J."/>
            <person name="Shigenobu S."/>
        </authorList>
    </citation>
    <scope>NUCLEOTIDE SEQUENCE [LARGE SCALE GENOMIC DNA]</scope>
</reference>
<dbReference type="Proteomes" id="UP000762676">
    <property type="component" value="Unassembled WGS sequence"/>
</dbReference>
<keyword evidence="1" id="KW-0472">Membrane</keyword>
<keyword evidence="1" id="KW-1133">Transmembrane helix</keyword>
<sequence>MRDFKEVVKKLTIKTLQTSRFVWRRGLVVNARLSDQDVRGSSPAFGRYLDLKVVVVVVVVVVATAAAAVVVVVVVEVVVVVVVVGGGGGGGGGVAAAAAAIVV</sequence>
<evidence type="ECO:0000313" key="3">
    <source>
        <dbReference type="Proteomes" id="UP000762676"/>
    </source>
</evidence>
<keyword evidence="3" id="KW-1185">Reference proteome</keyword>
<dbReference type="AlphaFoldDB" id="A0AAV4IQA1"/>